<keyword evidence="2" id="KW-0472">Membrane</keyword>
<feature type="compositionally biased region" description="Basic residues" evidence="1">
    <location>
        <begin position="209"/>
        <end position="234"/>
    </location>
</feature>
<evidence type="ECO:0008006" key="5">
    <source>
        <dbReference type="Google" id="ProtNLM"/>
    </source>
</evidence>
<feature type="transmembrane region" description="Helical" evidence="2">
    <location>
        <begin position="121"/>
        <end position="141"/>
    </location>
</feature>
<evidence type="ECO:0000313" key="4">
    <source>
        <dbReference type="Proteomes" id="UP001189429"/>
    </source>
</evidence>
<name>A0ABN9SXZ5_9DINO</name>
<proteinExistence type="predicted"/>
<sequence length="247" mass="27698">MLGMSACLTVCWLSIWRHSPINVLMTLVNYMLYINGWVLSVLVIYNELEPTYKIPSEFGMAPVLVPPLYVTFRTLLFFPSAARRTRFLLAALSNRSVPLEMNLHVVGPAATRKSHGFLVMLNSYAMVVTLCSKVVVFRLTAMGVGEALAHVAHLLSTVWASLFAIRCRQLALDCYQGAPWVLSVHPPSKKQEVFFLARAPPRPPPPLLPRRRRRGHSLRQRGGGRPRGTARRRVSQQQPPARHGIKG</sequence>
<protein>
    <recommendedName>
        <fullName evidence="5">Very-long-chain 3-oxoacyl-CoA synthase</fullName>
    </recommendedName>
</protein>
<feature type="region of interest" description="Disordered" evidence="1">
    <location>
        <begin position="198"/>
        <end position="247"/>
    </location>
</feature>
<keyword evidence="4" id="KW-1185">Reference proteome</keyword>
<gene>
    <name evidence="3" type="ORF">PCOR1329_LOCUS33658</name>
</gene>
<feature type="transmembrane region" description="Helical" evidence="2">
    <location>
        <begin position="147"/>
        <end position="165"/>
    </location>
</feature>
<dbReference type="Proteomes" id="UP001189429">
    <property type="component" value="Unassembled WGS sequence"/>
</dbReference>
<keyword evidence="2" id="KW-0812">Transmembrane</keyword>
<comment type="caution">
    <text evidence="3">The sequence shown here is derived from an EMBL/GenBank/DDBJ whole genome shotgun (WGS) entry which is preliminary data.</text>
</comment>
<keyword evidence="2" id="KW-1133">Transmembrane helix</keyword>
<accession>A0ABN9SXZ5</accession>
<evidence type="ECO:0000313" key="3">
    <source>
        <dbReference type="EMBL" id="CAK0837468.1"/>
    </source>
</evidence>
<organism evidence="3 4">
    <name type="scientific">Prorocentrum cordatum</name>
    <dbReference type="NCBI Taxonomy" id="2364126"/>
    <lineage>
        <taxon>Eukaryota</taxon>
        <taxon>Sar</taxon>
        <taxon>Alveolata</taxon>
        <taxon>Dinophyceae</taxon>
        <taxon>Prorocentrales</taxon>
        <taxon>Prorocentraceae</taxon>
        <taxon>Prorocentrum</taxon>
    </lineage>
</organism>
<evidence type="ECO:0000256" key="2">
    <source>
        <dbReference type="SAM" id="Phobius"/>
    </source>
</evidence>
<reference evidence="3" key="1">
    <citation type="submission" date="2023-10" db="EMBL/GenBank/DDBJ databases">
        <authorList>
            <person name="Chen Y."/>
            <person name="Shah S."/>
            <person name="Dougan E. K."/>
            <person name="Thang M."/>
            <person name="Chan C."/>
        </authorList>
    </citation>
    <scope>NUCLEOTIDE SEQUENCE [LARGE SCALE GENOMIC DNA]</scope>
</reference>
<evidence type="ECO:0000256" key="1">
    <source>
        <dbReference type="SAM" id="MobiDB-lite"/>
    </source>
</evidence>
<feature type="transmembrane region" description="Helical" evidence="2">
    <location>
        <begin position="27"/>
        <end position="45"/>
    </location>
</feature>
<dbReference type="EMBL" id="CAUYUJ010014156">
    <property type="protein sequence ID" value="CAK0837468.1"/>
    <property type="molecule type" value="Genomic_DNA"/>
</dbReference>